<feature type="transmembrane region" description="Helical" evidence="14">
    <location>
        <begin position="184"/>
        <end position="204"/>
    </location>
</feature>
<dbReference type="Proteomes" id="UP001310386">
    <property type="component" value="Unassembled WGS sequence"/>
</dbReference>
<evidence type="ECO:0000256" key="12">
    <source>
        <dbReference type="ARBA" id="ARBA00023012"/>
    </source>
</evidence>
<dbReference type="PANTHER" id="PTHR34220:SF7">
    <property type="entry name" value="SENSOR HISTIDINE KINASE YPDA"/>
    <property type="match status" value="1"/>
</dbReference>
<evidence type="ECO:0000256" key="6">
    <source>
        <dbReference type="ARBA" id="ARBA00022679"/>
    </source>
</evidence>
<dbReference type="SMART" id="SM00387">
    <property type="entry name" value="HATPase_c"/>
    <property type="match status" value="1"/>
</dbReference>
<evidence type="ECO:0000313" key="16">
    <source>
        <dbReference type="EMBL" id="MEB3101591.1"/>
    </source>
</evidence>
<evidence type="ECO:0000259" key="15">
    <source>
        <dbReference type="PROSITE" id="PS50109"/>
    </source>
</evidence>
<evidence type="ECO:0000256" key="5">
    <source>
        <dbReference type="ARBA" id="ARBA00022553"/>
    </source>
</evidence>
<dbReference type="Pfam" id="PF02518">
    <property type="entry name" value="HATPase_c"/>
    <property type="match status" value="1"/>
</dbReference>
<dbReference type="Pfam" id="PF06580">
    <property type="entry name" value="His_kinase"/>
    <property type="match status" value="1"/>
</dbReference>
<keyword evidence="12" id="KW-0902">Two-component regulatory system</keyword>
<sequence length="584" mass="63616">MEDLTLIMFQRMGTLLIMTFMLTRFPLFRQLLDREVNISTSVYFSVLFGLFGIAGTYAGVVIHDGVPNPSFWLFTLNGNDTIAHSGLVGVVIGGLFGGPVVGLSSGIITGFHLYTLGGFAALANALAAPVTGLFAGWIGRFFSQERVISATKALFIGMFAPILLMGFILIFSSSPEVSIPIVNIIGIPMVITNSISIAIFTTMFRVALKEEERAAAFETQRALKIADLTIPHLKQGLTADTANATAELLMRELKAAAVAVADTDHILSHVGIGRSHHHPGEKLQTELLYKAIATGSIQIAYRRSQIQCAHKKCPLGASIIVPISQAGHVAGLINIYYKRPQQIRSVEIVLAKGLGKLISSQLSLAMSEKISRLMKDTELRVLQAQINPHFLFNTLNSIVTLIRTDPQLARHVTVHLGNFMRQNLKITSSRLIPIAQEMNHLNSYLEIIRIRFADQISIVCEVDEELADVLIPTATLQPLVENCINHGLKEKSANGKIAVQIRKKADRVQVSIEDNGSGIPGHILPLLGEVPISSSEGNGIGVHNVNHRLISLLGVQSRLQIRNKTEGGSRITFSIPIHVQERTG</sequence>
<feature type="domain" description="Histidine kinase" evidence="15">
    <location>
        <begin position="476"/>
        <end position="579"/>
    </location>
</feature>
<dbReference type="Gene3D" id="3.30.450.40">
    <property type="match status" value="1"/>
</dbReference>
<keyword evidence="17" id="KW-1185">Reference proteome</keyword>
<dbReference type="Pfam" id="PF07694">
    <property type="entry name" value="5TM-5TMR_LYT"/>
    <property type="match status" value="1"/>
</dbReference>
<evidence type="ECO:0000256" key="7">
    <source>
        <dbReference type="ARBA" id="ARBA00022692"/>
    </source>
</evidence>
<comment type="catalytic activity">
    <reaction evidence="1">
        <text>ATP + protein L-histidine = ADP + protein N-phospho-L-histidine.</text>
        <dbReference type="EC" id="2.7.13.3"/>
    </reaction>
</comment>
<keyword evidence="13 14" id="KW-0472">Membrane</keyword>
<keyword evidence="8" id="KW-0547">Nucleotide-binding</keyword>
<keyword evidence="9" id="KW-0418">Kinase</keyword>
<keyword evidence="11 14" id="KW-1133">Transmembrane helix</keyword>
<evidence type="ECO:0000256" key="3">
    <source>
        <dbReference type="ARBA" id="ARBA00012438"/>
    </source>
</evidence>
<keyword evidence="5" id="KW-0597">Phosphoprotein</keyword>
<dbReference type="RefSeq" id="WP_371753713.1">
    <property type="nucleotide sequence ID" value="NZ_JAYJLD010000009.1"/>
</dbReference>
<dbReference type="SUPFAM" id="SSF55874">
    <property type="entry name" value="ATPase domain of HSP90 chaperone/DNA topoisomerase II/histidine kinase"/>
    <property type="match status" value="1"/>
</dbReference>
<evidence type="ECO:0000256" key="10">
    <source>
        <dbReference type="ARBA" id="ARBA00022840"/>
    </source>
</evidence>
<feature type="transmembrane region" description="Helical" evidence="14">
    <location>
        <begin position="6"/>
        <end position="28"/>
    </location>
</feature>
<feature type="transmembrane region" description="Helical" evidence="14">
    <location>
        <begin position="82"/>
        <end position="101"/>
    </location>
</feature>
<dbReference type="InterPro" id="IPR036890">
    <property type="entry name" value="HATPase_C_sf"/>
</dbReference>
<feature type="transmembrane region" description="Helical" evidence="14">
    <location>
        <begin position="113"/>
        <end position="138"/>
    </location>
</feature>
<keyword evidence="4" id="KW-1003">Cell membrane</keyword>
<keyword evidence="10" id="KW-0067">ATP-binding</keyword>
<dbReference type="InterPro" id="IPR003594">
    <property type="entry name" value="HATPase_dom"/>
</dbReference>
<dbReference type="InterPro" id="IPR005467">
    <property type="entry name" value="His_kinase_dom"/>
</dbReference>
<evidence type="ECO:0000256" key="8">
    <source>
        <dbReference type="ARBA" id="ARBA00022741"/>
    </source>
</evidence>
<evidence type="ECO:0000256" key="9">
    <source>
        <dbReference type="ARBA" id="ARBA00022777"/>
    </source>
</evidence>
<dbReference type="PROSITE" id="PS50109">
    <property type="entry name" value="HIS_KIN"/>
    <property type="match status" value="1"/>
</dbReference>
<evidence type="ECO:0000313" key="17">
    <source>
        <dbReference type="Proteomes" id="UP001310386"/>
    </source>
</evidence>
<feature type="transmembrane region" description="Helical" evidence="14">
    <location>
        <begin position="150"/>
        <end position="172"/>
    </location>
</feature>
<comment type="caution">
    <text evidence="16">The sequence shown here is derived from an EMBL/GenBank/DDBJ whole genome shotgun (WGS) entry which is preliminary data.</text>
</comment>
<dbReference type="SMART" id="SM00065">
    <property type="entry name" value="GAF"/>
    <property type="match status" value="1"/>
</dbReference>
<protein>
    <recommendedName>
        <fullName evidence="3">histidine kinase</fullName>
        <ecNumber evidence="3">2.7.13.3</ecNumber>
    </recommendedName>
</protein>
<accession>A0ABU5ZGG9</accession>
<name>A0ABU5ZGG9_9BACL</name>
<evidence type="ECO:0000256" key="13">
    <source>
        <dbReference type="ARBA" id="ARBA00023136"/>
    </source>
</evidence>
<dbReference type="InterPro" id="IPR050640">
    <property type="entry name" value="Bact_2-comp_sensor_kinase"/>
</dbReference>
<keyword evidence="16" id="KW-0675">Receptor</keyword>
<comment type="subcellular location">
    <subcellularLocation>
        <location evidence="2">Cell membrane</location>
        <topology evidence="2">Multi-pass membrane protein</topology>
    </subcellularLocation>
</comment>
<evidence type="ECO:0000256" key="14">
    <source>
        <dbReference type="SAM" id="Phobius"/>
    </source>
</evidence>
<keyword evidence="6" id="KW-0808">Transferase</keyword>
<dbReference type="InterPro" id="IPR003018">
    <property type="entry name" value="GAF"/>
</dbReference>
<proteinExistence type="predicted"/>
<dbReference type="InterPro" id="IPR011620">
    <property type="entry name" value="Sig_transdc_His_kinase_LytS_TM"/>
</dbReference>
<evidence type="ECO:0000256" key="4">
    <source>
        <dbReference type="ARBA" id="ARBA00022475"/>
    </source>
</evidence>
<dbReference type="EC" id="2.7.13.3" evidence="3"/>
<feature type="transmembrane region" description="Helical" evidence="14">
    <location>
        <begin position="40"/>
        <end position="62"/>
    </location>
</feature>
<dbReference type="EMBL" id="JAYJLD010000009">
    <property type="protein sequence ID" value="MEB3101591.1"/>
    <property type="molecule type" value="Genomic_DNA"/>
</dbReference>
<dbReference type="InterPro" id="IPR029016">
    <property type="entry name" value="GAF-like_dom_sf"/>
</dbReference>
<evidence type="ECO:0000256" key="2">
    <source>
        <dbReference type="ARBA" id="ARBA00004651"/>
    </source>
</evidence>
<gene>
    <name evidence="16" type="ORF">VF724_07935</name>
</gene>
<dbReference type="PANTHER" id="PTHR34220">
    <property type="entry name" value="SENSOR HISTIDINE KINASE YPDA"/>
    <property type="match status" value="1"/>
</dbReference>
<dbReference type="InterPro" id="IPR010559">
    <property type="entry name" value="Sig_transdc_His_kin_internal"/>
</dbReference>
<evidence type="ECO:0000256" key="1">
    <source>
        <dbReference type="ARBA" id="ARBA00000085"/>
    </source>
</evidence>
<dbReference type="Gene3D" id="3.30.565.10">
    <property type="entry name" value="Histidine kinase-like ATPase, C-terminal domain"/>
    <property type="match status" value="1"/>
</dbReference>
<organism evidence="16 17">
    <name type="scientific">Ferviditalea candida</name>
    <dbReference type="NCBI Taxonomy" id="3108399"/>
    <lineage>
        <taxon>Bacteria</taxon>
        <taxon>Bacillati</taxon>
        <taxon>Bacillota</taxon>
        <taxon>Bacilli</taxon>
        <taxon>Bacillales</taxon>
        <taxon>Paenibacillaceae</taxon>
        <taxon>Ferviditalea</taxon>
    </lineage>
</organism>
<evidence type="ECO:0000256" key="11">
    <source>
        <dbReference type="ARBA" id="ARBA00022989"/>
    </source>
</evidence>
<keyword evidence="7 14" id="KW-0812">Transmembrane</keyword>
<reference evidence="16" key="1">
    <citation type="submission" date="2023-12" db="EMBL/GenBank/DDBJ databases">
        <title>Fervidustalea candida gen. nov., sp. nov., a novel member of the family Paenibacillaceae isolated from a geothermal area.</title>
        <authorList>
            <person name="Li W.-J."/>
            <person name="Jiao J.-Y."/>
            <person name="Chen Y."/>
        </authorList>
    </citation>
    <scope>NUCLEOTIDE SEQUENCE</scope>
    <source>
        <strain evidence="16">SYSU GA230002</strain>
    </source>
</reference>